<evidence type="ECO:0000313" key="3">
    <source>
        <dbReference type="EMBL" id="KAK8039641.1"/>
    </source>
</evidence>
<comment type="caution">
    <text evidence="3">The sequence shown here is derived from an EMBL/GenBank/DDBJ whole genome shotgun (WGS) entry which is preliminary data.</text>
</comment>
<dbReference type="Proteomes" id="UP001444661">
    <property type="component" value="Unassembled WGS sequence"/>
</dbReference>
<name>A0ABR1SZ94_9PEZI</name>
<sequence>MRISVITTTLFSTLAVVQGGFLQTCKDPSMIEGGLEASCRTASGSWRHSRLSLNSCLANDNGVLVWRKNGGAMSSCRYGRPQTGRYALCWSCDMRGGSTDFDCVELGTNVHRVDDRINNQDGRLECFGIAGS</sequence>
<dbReference type="InterPro" id="IPR036673">
    <property type="entry name" value="Cyanovirin-N_sf"/>
</dbReference>
<proteinExistence type="predicted"/>
<dbReference type="InterPro" id="IPR011058">
    <property type="entry name" value="Cyanovirin-N"/>
</dbReference>
<gene>
    <name evidence="3" type="ORF">PG993_008052</name>
</gene>
<feature type="domain" description="Cyanovirin-N" evidence="2">
    <location>
        <begin position="20"/>
        <end position="126"/>
    </location>
</feature>
<protein>
    <recommendedName>
        <fullName evidence="2">Cyanovirin-N domain-containing protein</fullName>
    </recommendedName>
</protein>
<keyword evidence="4" id="KW-1185">Reference proteome</keyword>
<dbReference type="EMBL" id="JAQQWK010000006">
    <property type="protein sequence ID" value="KAK8039641.1"/>
    <property type="molecule type" value="Genomic_DNA"/>
</dbReference>
<reference evidence="3 4" key="1">
    <citation type="submission" date="2023-01" db="EMBL/GenBank/DDBJ databases">
        <title>Analysis of 21 Apiospora genomes using comparative genomics revels a genus with tremendous synthesis potential of carbohydrate active enzymes and secondary metabolites.</title>
        <authorList>
            <person name="Sorensen T."/>
        </authorList>
    </citation>
    <scope>NUCLEOTIDE SEQUENCE [LARGE SCALE GENOMIC DNA]</scope>
    <source>
        <strain evidence="3 4">CBS 33761</strain>
    </source>
</reference>
<feature type="signal peptide" evidence="1">
    <location>
        <begin position="1"/>
        <end position="19"/>
    </location>
</feature>
<dbReference type="Gene3D" id="2.30.60.10">
    <property type="entry name" value="Cyanovirin-N"/>
    <property type="match status" value="1"/>
</dbReference>
<organism evidence="3 4">
    <name type="scientific">Apiospora rasikravindrae</name>
    <dbReference type="NCBI Taxonomy" id="990691"/>
    <lineage>
        <taxon>Eukaryota</taxon>
        <taxon>Fungi</taxon>
        <taxon>Dikarya</taxon>
        <taxon>Ascomycota</taxon>
        <taxon>Pezizomycotina</taxon>
        <taxon>Sordariomycetes</taxon>
        <taxon>Xylariomycetidae</taxon>
        <taxon>Amphisphaeriales</taxon>
        <taxon>Apiosporaceae</taxon>
        <taxon>Apiospora</taxon>
    </lineage>
</organism>
<dbReference type="SMART" id="SM01111">
    <property type="entry name" value="CVNH"/>
    <property type="match status" value="1"/>
</dbReference>
<keyword evidence="1" id="KW-0732">Signal</keyword>
<evidence type="ECO:0000259" key="2">
    <source>
        <dbReference type="SMART" id="SM01111"/>
    </source>
</evidence>
<accession>A0ABR1SZ94</accession>
<evidence type="ECO:0000313" key="4">
    <source>
        <dbReference type="Proteomes" id="UP001444661"/>
    </source>
</evidence>
<feature type="chain" id="PRO_5046223439" description="Cyanovirin-N domain-containing protein" evidence="1">
    <location>
        <begin position="20"/>
        <end position="132"/>
    </location>
</feature>
<evidence type="ECO:0000256" key="1">
    <source>
        <dbReference type="SAM" id="SignalP"/>
    </source>
</evidence>
<dbReference type="Pfam" id="PF08881">
    <property type="entry name" value="CVNH"/>
    <property type="match status" value="1"/>
</dbReference>
<dbReference type="SUPFAM" id="SSF51322">
    <property type="entry name" value="Cyanovirin-N"/>
    <property type="match status" value="1"/>
</dbReference>